<dbReference type="EMBL" id="JABXWD010000014">
    <property type="protein sequence ID" value="MBV6340248.1"/>
    <property type="molecule type" value="Genomic_DNA"/>
</dbReference>
<organism evidence="2 3">
    <name type="scientific">Candidatus Magnetobacterium casense</name>
    <dbReference type="NCBI Taxonomy" id="1455061"/>
    <lineage>
        <taxon>Bacteria</taxon>
        <taxon>Pseudomonadati</taxon>
        <taxon>Nitrospirota</taxon>
        <taxon>Thermodesulfovibrionia</taxon>
        <taxon>Thermodesulfovibrionales</taxon>
        <taxon>Candidatus Magnetobacteriaceae</taxon>
        <taxon>Candidatus Magnetobacterium</taxon>
    </lineage>
</organism>
<feature type="non-terminal residue" evidence="2">
    <location>
        <position position="39"/>
    </location>
</feature>
<evidence type="ECO:0000313" key="2">
    <source>
        <dbReference type="EMBL" id="MBV6340248.1"/>
    </source>
</evidence>
<proteinExistence type="predicted"/>
<name>A0ABS6RWS2_9BACT</name>
<gene>
    <name evidence="2" type="ORF">HWQ67_01490</name>
</gene>
<dbReference type="Proteomes" id="UP001196980">
    <property type="component" value="Unassembled WGS sequence"/>
</dbReference>
<evidence type="ECO:0000259" key="1">
    <source>
        <dbReference type="Pfam" id="PF01609"/>
    </source>
</evidence>
<keyword evidence="3" id="KW-1185">Reference proteome</keyword>
<reference evidence="2 3" key="1">
    <citation type="journal article" date="2020" name="J Geophys Res Biogeosci">
        <title>Magnetotaxis as an Adaptation to Enable Bacterial Shuttling of Microbial Sulfur and Sulfur Cycling Across Aquatic Oxic#Anoxic Interfaces.</title>
        <authorList>
            <person name="Li J."/>
            <person name="Liu P."/>
            <person name="Wang J."/>
            <person name="Roberts A.P."/>
            <person name="Pan Y."/>
        </authorList>
    </citation>
    <scope>NUCLEOTIDE SEQUENCE [LARGE SCALE GENOMIC DNA]</scope>
    <source>
        <strain evidence="2 3">MYR-1_YQ</strain>
    </source>
</reference>
<comment type="caution">
    <text evidence="2">The sequence shown here is derived from an EMBL/GenBank/DDBJ whole genome shotgun (WGS) entry which is preliminary data.</text>
</comment>
<dbReference type="InterPro" id="IPR002559">
    <property type="entry name" value="Transposase_11"/>
</dbReference>
<evidence type="ECO:0000313" key="3">
    <source>
        <dbReference type="Proteomes" id="UP001196980"/>
    </source>
</evidence>
<protein>
    <submittedName>
        <fullName evidence="2">Transposase</fullName>
    </submittedName>
</protein>
<sequence>MVKLIPSEKIHIVYRIRWSIELVFKSWKSVLRVHLSNIR</sequence>
<dbReference type="RefSeq" id="WP_218250885.1">
    <property type="nucleotide sequence ID" value="NZ_JABXWD010000014.1"/>
</dbReference>
<feature type="domain" description="Transposase IS4-like" evidence="1">
    <location>
        <begin position="4"/>
        <end position="35"/>
    </location>
</feature>
<accession>A0ABS6RWS2</accession>
<dbReference type="Pfam" id="PF01609">
    <property type="entry name" value="DDE_Tnp_1"/>
    <property type="match status" value="1"/>
</dbReference>